<comment type="catalytic activity">
    <reaction evidence="1 7">
        <text>2-C-methyl-D-erythritol 4-phosphate + CTP + H(+) = 4-CDP-2-C-methyl-D-erythritol + diphosphate</text>
        <dbReference type="Rhea" id="RHEA:13429"/>
        <dbReference type="ChEBI" id="CHEBI:15378"/>
        <dbReference type="ChEBI" id="CHEBI:33019"/>
        <dbReference type="ChEBI" id="CHEBI:37563"/>
        <dbReference type="ChEBI" id="CHEBI:57823"/>
        <dbReference type="ChEBI" id="CHEBI:58262"/>
        <dbReference type="EC" id="2.7.7.60"/>
    </reaction>
</comment>
<evidence type="ECO:0000313" key="8">
    <source>
        <dbReference type="EMBL" id="QQC43821.1"/>
    </source>
</evidence>
<dbReference type="Pfam" id="PF01128">
    <property type="entry name" value="IspD"/>
    <property type="match status" value="1"/>
</dbReference>
<dbReference type="Proteomes" id="UP000595220">
    <property type="component" value="Chromosome"/>
</dbReference>
<dbReference type="EMBL" id="CP066065">
    <property type="protein sequence ID" value="QQC43821.1"/>
    <property type="molecule type" value="Genomic_DNA"/>
</dbReference>
<organism evidence="8 9">
    <name type="scientific">Schaalia meyeri</name>
    <dbReference type="NCBI Taxonomy" id="52773"/>
    <lineage>
        <taxon>Bacteria</taxon>
        <taxon>Bacillati</taxon>
        <taxon>Actinomycetota</taxon>
        <taxon>Actinomycetes</taxon>
        <taxon>Actinomycetales</taxon>
        <taxon>Actinomycetaceae</taxon>
        <taxon>Schaalia</taxon>
    </lineage>
</organism>
<dbReference type="PANTHER" id="PTHR32125:SF4">
    <property type="entry name" value="2-C-METHYL-D-ERYTHRITOL 4-PHOSPHATE CYTIDYLYLTRANSFERASE, CHLOROPLASTIC"/>
    <property type="match status" value="1"/>
</dbReference>
<dbReference type="PANTHER" id="PTHR32125">
    <property type="entry name" value="2-C-METHYL-D-ERYTHRITOL 4-PHOSPHATE CYTIDYLYLTRANSFERASE, CHLOROPLASTIC"/>
    <property type="match status" value="1"/>
</dbReference>
<dbReference type="InterPro" id="IPR018294">
    <property type="entry name" value="ISPD_synthase_CS"/>
</dbReference>
<name>A0AAP9Y821_9ACTO</name>
<accession>A0AAP9Y821</accession>
<evidence type="ECO:0000256" key="2">
    <source>
        <dbReference type="ARBA" id="ARBA00004787"/>
    </source>
</evidence>
<dbReference type="AlphaFoldDB" id="A0AAP9Y821"/>
<gene>
    <name evidence="7" type="primary">ispD</name>
    <name evidence="8" type="ORF">I6H42_08665</name>
</gene>
<dbReference type="InterPro" id="IPR034683">
    <property type="entry name" value="IspD/TarI"/>
</dbReference>
<dbReference type="GO" id="GO:0019288">
    <property type="term" value="P:isopentenyl diphosphate biosynthetic process, methylerythritol 4-phosphate pathway"/>
    <property type="evidence" value="ECO:0007669"/>
    <property type="project" value="UniProtKB-UniRule"/>
</dbReference>
<dbReference type="EC" id="2.7.7.60" evidence="7"/>
<keyword evidence="5 7" id="KW-0548">Nucleotidyltransferase</keyword>
<dbReference type="InterPro" id="IPR029044">
    <property type="entry name" value="Nucleotide-diphossugar_trans"/>
</dbReference>
<comment type="similarity">
    <text evidence="3 7">Belongs to the IspD/TarI cytidylyltransferase family. IspD subfamily.</text>
</comment>
<sequence>MLSRSGACAVLTAAGSGSRLGCECPKALVEISGRPLVWWAARGLRAGGVGDIVVTAPEPSLEDFREALADIENLSVVAGSDRSRQESVALGLAALGDRESSSVVLVHDAARPLTPPQVTQRVIGAVRGGAQAVIPVVPVTDTLKTVDTSGVVTGTPPRRDMVAVQTPQGFCWDILVGAHRVGAALAGDEATSVTDDAGLVEAIGGCVHIVVGDERSLKVTRPLDLTLARLFVRDEPRA</sequence>
<dbReference type="CDD" id="cd02516">
    <property type="entry name" value="CDP-ME_synthetase"/>
    <property type="match status" value="1"/>
</dbReference>
<dbReference type="NCBIfam" id="TIGR00453">
    <property type="entry name" value="ispD"/>
    <property type="match status" value="1"/>
</dbReference>
<dbReference type="InterPro" id="IPR050088">
    <property type="entry name" value="IspD/TarI_cytidylyltransf_bact"/>
</dbReference>
<comment type="function">
    <text evidence="7">Catalyzes the formation of 4-diphosphocytidyl-2-C-methyl-D-erythritol from CTP and 2-C-methyl-D-erythritol 4-phosphate (MEP).</text>
</comment>
<feature type="site" description="Transition state stabilizer" evidence="7">
    <location>
        <position position="19"/>
    </location>
</feature>
<dbReference type="GO" id="GO:0050518">
    <property type="term" value="F:2-C-methyl-D-erythritol 4-phosphate cytidylyltransferase activity"/>
    <property type="evidence" value="ECO:0007669"/>
    <property type="project" value="UniProtKB-UniRule"/>
</dbReference>
<dbReference type="Gene3D" id="3.90.550.10">
    <property type="entry name" value="Spore Coat Polysaccharide Biosynthesis Protein SpsA, Chain A"/>
    <property type="match status" value="1"/>
</dbReference>
<reference evidence="8 9" key="1">
    <citation type="submission" date="2020-12" db="EMBL/GenBank/DDBJ databases">
        <title>FDA dAtabase for Regulatory Grade micrObial Sequences (FDA-ARGOS): Supporting development and validation of Infectious Disease Dx tests.</title>
        <authorList>
            <person name="Sproer C."/>
            <person name="Gronow S."/>
            <person name="Severitt S."/>
            <person name="Schroder I."/>
            <person name="Tallon L."/>
            <person name="Sadzewicz L."/>
            <person name="Zhao X."/>
            <person name="Boylan J."/>
            <person name="Ott S."/>
            <person name="Bowen H."/>
            <person name="Vavikolanu K."/>
            <person name="Mehta A."/>
            <person name="Aluvathingal J."/>
            <person name="Nadendla S."/>
            <person name="Lowell S."/>
            <person name="Myers T."/>
            <person name="Yan Y."/>
            <person name="Sichtig H."/>
        </authorList>
    </citation>
    <scope>NUCLEOTIDE SEQUENCE [LARGE SCALE GENOMIC DNA]</scope>
    <source>
        <strain evidence="8 9">FDAARGOS_985</strain>
    </source>
</reference>
<feature type="site" description="Positions MEP for the nucleophilic attack" evidence="7">
    <location>
        <position position="218"/>
    </location>
</feature>
<evidence type="ECO:0000256" key="4">
    <source>
        <dbReference type="ARBA" id="ARBA00022679"/>
    </source>
</evidence>
<protein>
    <recommendedName>
        <fullName evidence="7">2-C-methyl-D-erythritol 4-phosphate cytidylyltransferase</fullName>
        <ecNumber evidence="7">2.7.7.60</ecNumber>
    </recommendedName>
    <alternativeName>
        <fullName evidence="7">4-diphosphocytidyl-2C-methyl-D-erythritol synthase</fullName>
    </alternativeName>
    <alternativeName>
        <fullName evidence="7">MEP cytidylyltransferase</fullName>
        <shortName evidence="7">MCT</shortName>
    </alternativeName>
</protein>
<evidence type="ECO:0000256" key="5">
    <source>
        <dbReference type="ARBA" id="ARBA00022695"/>
    </source>
</evidence>
<feature type="site" description="Transition state stabilizer" evidence="7">
    <location>
        <position position="26"/>
    </location>
</feature>
<evidence type="ECO:0000256" key="6">
    <source>
        <dbReference type="ARBA" id="ARBA00023229"/>
    </source>
</evidence>
<dbReference type="HAMAP" id="MF_00108">
    <property type="entry name" value="IspD"/>
    <property type="match status" value="1"/>
</dbReference>
<keyword evidence="6 7" id="KW-0414">Isoprene biosynthesis</keyword>
<evidence type="ECO:0000256" key="7">
    <source>
        <dbReference type="HAMAP-Rule" id="MF_00108"/>
    </source>
</evidence>
<feature type="site" description="Positions MEP for the nucleophilic attack" evidence="7">
    <location>
        <position position="158"/>
    </location>
</feature>
<proteinExistence type="inferred from homology"/>
<keyword evidence="9" id="KW-1185">Reference proteome</keyword>
<dbReference type="SUPFAM" id="SSF53448">
    <property type="entry name" value="Nucleotide-diphospho-sugar transferases"/>
    <property type="match status" value="1"/>
</dbReference>
<evidence type="ECO:0000313" key="9">
    <source>
        <dbReference type="Proteomes" id="UP000595220"/>
    </source>
</evidence>
<evidence type="ECO:0000256" key="3">
    <source>
        <dbReference type="ARBA" id="ARBA00009789"/>
    </source>
</evidence>
<comment type="pathway">
    <text evidence="2 7">Isoprenoid biosynthesis; isopentenyl diphosphate biosynthesis via DXP pathway; isopentenyl diphosphate from 1-deoxy-D-xylulose 5-phosphate: step 2/6.</text>
</comment>
<evidence type="ECO:0000256" key="1">
    <source>
        <dbReference type="ARBA" id="ARBA00001282"/>
    </source>
</evidence>
<dbReference type="PROSITE" id="PS01295">
    <property type="entry name" value="ISPD"/>
    <property type="match status" value="1"/>
</dbReference>
<keyword evidence="4 7" id="KW-0808">Transferase</keyword>
<dbReference type="RefSeq" id="WP_074633050.1">
    <property type="nucleotide sequence ID" value="NZ_CP066065.1"/>
</dbReference>
<dbReference type="InterPro" id="IPR001228">
    <property type="entry name" value="IspD"/>
</dbReference>